<accession>N1VY06</accession>
<evidence type="ECO:0000313" key="3">
    <source>
        <dbReference type="Proteomes" id="UP000012371"/>
    </source>
</evidence>
<dbReference type="AlphaFoldDB" id="N1VY06"/>
<name>N1VY06_9LEPT</name>
<feature type="domain" description="Virulence-associated protein E-like" evidence="1">
    <location>
        <begin position="184"/>
        <end position="405"/>
    </location>
</feature>
<dbReference type="Pfam" id="PF05272">
    <property type="entry name" value="VapE-like_dom"/>
    <property type="match status" value="1"/>
</dbReference>
<dbReference type="InterPro" id="IPR007936">
    <property type="entry name" value="VapE-like_dom"/>
</dbReference>
<reference evidence="2" key="1">
    <citation type="submission" date="2013-03" db="EMBL/GenBank/DDBJ databases">
        <authorList>
            <person name="Harkins D.M."/>
            <person name="Durkin A.S."/>
            <person name="Brinkac L.M."/>
            <person name="Haft D.H."/>
            <person name="Selengut J.D."/>
            <person name="Sanka R."/>
            <person name="DePew J."/>
            <person name="Purushe J."/>
            <person name="Hartskeerl R.A."/>
            <person name="Ahmed A."/>
            <person name="van der Linden H."/>
            <person name="Goris M.G.A."/>
            <person name="Vinetz J.M."/>
            <person name="Sutton G.G."/>
            <person name="Nierman W.C."/>
            <person name="Fouts D.E."/>
        </authorList>
    </citation>
    <scope>NUCLEOTIDE SEQUENCE [LARGE SCALE GENOMIC DNA]</scope>
    <source>
        <strain evidence="2">LT 11-33</strain>
    </source>
</reference>
<protein>
    <submittedName>
        <fullName evidence="2">Virulence-associated protein E</fullName>
    </submittedName>
</protein>
<dbReference type="EMBL" id="AOGW02000009">
    <property type="protein sequence ID" value="EMY61920.1"/>
    <property type="molecule type" value="Genomic_DNA"/>
</dbReference>
<dbReference type="STRING" id="1257025.LEP1GSC203_3857"/>
<gene>
    <name evidence="2" type="ORF">LEP1GSC203_3857</name>
</gene>
<keyword evidence="3" id="KW-1185">Reference proteome</keyword>
<dbReference type="PANTHER" id="PTHR34985:SF1">
    <property type="entry name" value="SLR0554 PROTEIN"/>
    <property type="match status" value="1"/>
</dbReference>
<organism evidence="2 3">
    <name type="scientific">Leptospira terpstrae serovar Hualin str. LT 11-33 = ATCC 700639</name>
    <dbReference type="NCBI Taxonomy" id="1257025"/>
    <lineage>
        <taxon>Bacteria</taxon>
        <taxon>Pseudomonadati</taxon>
        <taxon>Spirochaetota</taxon>
        <taxon>Spirochaetia</taxon>
        <taxon>Leptospirales</taxon>
        <taxon>Leptospiraceae</taxon>
        <taxon>Leptospira</taxon>
    </lineage>
</organism>
<evidence type="ECO:0000313" key="2">
    <source>
        <dbReference type="EMBL" id="EMY61920.1"/>
    </source>
</evidence>
<evidence type="ECO:0000259" key="1">
    <source>
        <dbReference type="Pfam" id="PF05272"/>
    </source>
</evidence>
<sequence>MSELDNQIQKELQKTVPAVYYNRFFREMSLIKMTESKIIFGLDGTGAMSAKRHIENKYFELLDLAVANSVGKRKVELIVLEKIDTTKPVKKSDKIDYDGEVHKLETYIKENTDIRYNLVSQNLEHKPKGTKNYQTWSDRDFSDLYVNLRRLKEYKYISKDMLISILNSNFIPSFHPIKDYLSSLEPWDKKTDWIGKVCSCIKVSNELDFRNYLEKWCVRAVYSLFSENEFHQEHCIIIQSPQGWYKSTFVHGLIPKQLKPYYNSRIPEKLTATDLVVSASKIWIWFLDEIDRVTNKRDAAELREFLSRRGSLERKAYGRNQEHFTRISNFIGACNKVEFLVDDTGNRRFIIFSLAEPIQIDKFQKIPIEKFWAQVFHQYKKMRWNQLHWNVTEQRQVDENNIQYNYSNNEYEIILKYFRPLQEIEYDEKNKNHLKLSATDIYLYISEKHPTFKMSTTWIGRGLVKMNFVRAKLDKNHRVYLVKKTEDTKTLETLFLKKRQRKNKK</sequence>
<dbReference type="Proteomes" id="UP000012371">
    <property type="component" value="Unassembled WGS sequence"/>
</dbReference>
<dbReference type="OrthoDB" id="316338at2"/>
<dbReference type="RefSeq" id="WP_002973261.1">
    <property type="nucleotide sequence ID" value="NZ_AOGW02000009.1"/>
</dbReference>
<dbReference type="PANTHER" id="PTHR34985">
    <property type="entry name" value="SLR0554 PROTEIN"/>
    <property type="match status" value="1"/>
</dbReference>
<proteinExistence type="predicted"/>
<comment type="caution">
    <text evidence="2">The sequence shown here is derived from an EMBL/GenBank/DDBJ whole genome shotgun (WGS) entry which is preliminary data.</text>
</comment>